<sequence>MGEVSLTQGLDEIKSILLTQKGGRWRNLVSRLQGGVAFWNSILGGTYLQGDPRNLSCKVDLGSTLASVEGNIQRVSREIKREYVEYHPYVNLWLYVTLPTTGGSCSAKTNHGSLCSLKPIILVKELWDYPSMVVAYGTWVLLDA</sequence>
<organism evidence="1 2">
    <name type="scientific">Canavalia gladiata</name>
    <name type="common">Sword bean</name>
    <name type="synonym">Dolichos gladiatus</name>
    <dbReference type="NCBI Taxonomy" id="3824"/>
    <lineage>
        <taxon>Eukaryota</taxon>
        <taxon>Viridiplantae</taxon>
        <taxon>Streptophyta</taxon>
        <taxon>Embryophyta</taxon>
        <taxon>Tracheophyta</taxon>
        <taxon>Spermatophyta</taxon>
        <taxon>Magnoliopsida</taxon>
        <taxon>eudicotyledons</taxon>
        <taxon>Gunneridae</taxon>
        <taxon>Pentapetalae</taxon>
        <taxon>rosids</taxon>
        <taxon>fabids</taxon>
        <taxon>Fabales</taxon>
        <taxon>Fabaceae</taxon>
        <taxon>Papilionoideae</taxon>
        <taxon>50 kb inversion clade</taxon>
        <taxon>NPAAA clade</taxon>
        <taxon>indigoferoid/millettioid clade</taxon>
        <taxon>Phaseoleae</taxon>
        <taxon>Canavalia</taxon>
    </lineage>
</organism>
<dbReference type="EMBL" id="JAYMYQ010000001">
    <property type="protein sequence ID" value="KAK7360666.1"/>
    <property type="molecule type" value="Genomic_DNA"/>
</dbReference>
<accession>A0AAN9R6B2</accession>
<reference evidence="1 2" key="1">
    <citation type="submission" date="2024-01" db="EMBL/GenBank/DDBJ databases">
        <title>The genomes of 5 underutilized Papilionoideae crops provide insights into root nodulation and disease resistanc.</title>
        <authorList>
            <person name="Jiang F."/>
        </authorList>
    </citation>
    <scope>NUCLEOTIDE SEQUENCE [LARGE SCALE GENOMIC DNA]</scope>
    <source>
        <strain evidence="1">LVBAO_FW01</strain>
        <tissue evidence="1">Leaves</tissue>
    </source>
</reference>
<protein>
    <submittedName>
        <fullName evidence="1">Uncharacterized protein</fullName>
    </submittedName>
</protein>
<proteinExistence type="predicted"/>
<comment type="caution">
    <text evidence="1">The sequence shown here is derived from an EMBL/GenBank/DDBJ whole genome shotgun (WGS) entry which is preliminary data.</text>
</comment>
<dbReference type="AlphaFoldDB" id="A0AAN9R6B2"/>
<evidence type="ECO:0000313" key="1">
    <source>
        <dbReference type="EMBL" id="KAK7360666.1"/>
    </source>
</evidence>
<gene>
    <name evidence="1" type="ORF">VNO77_02675</name>
</gene>
<dbReference type="Proteomes" id="UP001367508">
    <property type="component" value="Unassembled WGS sequence"/>
</dbReference>
<keyword evidence="2" id="KW-1185">Reference proteome</keyword>
<evidence type="ECO:0000313" key="2">
    <source>
        <dbReference type="Proteomes" id="UP001367508"/>
    </source>
</evidence>
<name>A0AAN9R6B2_CANGL</name>